<dbReference type="PANTHER" id="PTHR14239">
    <property type="entry name" value="DUDULIN-RELATED"/>
    <property type="match status" value="1"/>
</dbReference>
<dbReference type="Gene3D" id="3.40.50.720">
    <property type="entry name" value="NAD(P)-binding Rossmann-like Domain"/>
    <property type="match status" value="1"/>
</dbReference>
<protein>
    <submittedName>
        <fullName evidence="1">NADP oxidoreductase</fullName>
    </submittedName>
</protein>
<accession>A0ABS2A4K5</accession>
<organism evidence="1 2">
    <name type="scientific">Paractinoplanes ovalisporus</name>
    <dbReference type="NCBI Taxonomy" id="2810368"/>
    <lineage>
        <taxon>Bacteria</taxon>
        <taxon>Bacillati</taxon>
        <taxon>Actinomycetota</taxon>
        <taxon>Actinomycetes</taxon>
        <taxon>Micromonosporales</taxon>
        <taxon>Micromonosporaceae</taxon>
        <taxon>Paractinoplanes</taxon>
    </lineage>
</organism>
<evidence type="ECO:0000313" key="2">
    <source>
        <dbReference type="Proteomes" id="UP000632138"/>
    </source>
</evidence>
<dbReference type="Proteomes" id="UP000632138">
    <property type="component" value="Unassembled WGS sequence"/>
</dbReference>
<proteinExistence type="predicted"/>
<dbReference type="RefSeq" id="WP_203374123.1">
    <property type="nucleotide sequence ID" value="NZ_JAENHP010000001.1"/>
</dbReference>
<gene>
    <name evidence="1" type="ORF">JIG36_01415</name>
</gene>
<dbReference type="InterPro" id="IPR036291">
    <property type="entry name" value="NAD(P)-bd_dom_sf"/>
</dbReference>
<dbReference type="EMBL" id="JAENHP010000001">
    <property type="protein sequence ID" value="MBM2614213.1"/>
    <property type="molecule type" value="Genomic_DNA"/>
</dbReference>
<reference evidence="1 2" key="1">
    <citation type="submission" date="2021-01" db="EMBL/GenBank/DDBJ databases">
        <title>Actinoplanes sp. nov. LDG1-06 isolated from lichen.</title>
        <authorList>
            <person name="Saeng-In P."/>
            <person name="Phongsopitanun W."/>
            <person name="Kanchanasin P."/>
            <person name="Yuki M."/>
            <person name="Kudo T."/>
            <person name="Ohkuma M."/>
            <person name="Tanasupawat S."/>
        </authorList>
    </citation>
    <scope>NUCLEOTIDE SEQUENCE [LARGE SCALE GENOMIC DNA]</scope>
    <source>
        <strain evidence="1 2">LDG1-06</strain>
    </source>
</reference>
<evidence type="ECO:0000313" key="1">
    <source>
        <dbReference type="EMBL" id="MBM2614213.1"/>
    </source>
</evidence>
<keyword evidence="2" id="KW-1185">Reference proteome</keyword>
<dbReference type="InterPro" id="IPR051267">
    <property type="entry name" value="STEAP_metalloreductase"/>
</dbReference>
<sequence>MSTAILGGGRMAVALHAAFRRAGGAAELIDPRDPDPTALKRAPVLLLAVPFAAALDLIRRPLAACADGRVLVDVTNPATWPATPIPQGASGGEVLAAAAPGWRVVKALNTIPARMLQVHQLSGMPVSVPVAGADPAAKAQVSELIRGLGFAPVDAGGISASREIEALAVLLMRISDRNGLHGEIGIHIGRPAARTSLRRSVS</sequence>
<dbReference type="SUPFAM" id="SSF51735">
    <property type="entry name" value="NAD(P)-binding Rossmann-fold domains"/>
    <property type="match status" value="1"/>
</dbReference>
<comment type="caution">
    <text evidence="1">The sequence shown here is derived from an EMBL/GenBank/DDBJ whole genome shotgun (WGS) entry which is preliminary data.</text>
</comment>
<name>A0ABS2A4K5_9ACTN</name>